<organism evidence="2 3">
    <name type="scientific">Devosia sediminis</name>
    <dbReference type="NCBI Taxonomy" id="2798801"/>
    <lineage>
        <taxon>Bacteria</taxon>
        <taxon>Pseudomonadati</taxon>
        <taxon>Pseudomonadota</taxon>
        <taxon>Alphaproteobacteria</taxon>
        <taxon>Hyphomicrobiales</taxon>
        <taxon>Devosiaceae</taxon>
        <taxon>Devosia</taxon>
    </lineage>
</organism>
<feature type="domain" description="Protein NO VEIN C-terminal" evidence="1">
    <location>
        <begin position="162"/>
        <end position="257"/>
    </location>
</feature>
<reference evidence="2" key="1">
    <citation type="submission" date="2020-12" db="EMBL/GenBank/DDBJ databases">
        <title>Devosia sp. MSA67 isolated from Mo River.</title>
        <authorList>
            <person name="Ma F."/>
            <person name="Zi Z."/>
        </authorList>
    </citation>
    <scope>NUCLEOTIDE SEQUENCE</scope>
    <source>
        <strain evidence="2">MSA67</strain>
    </source>
</reference>
<proteinExistence type="predicted"/>
<gene>
    <name evidence="2" type="ORF">JEQ47_02725</name>
</gene>
<evidence type="ECO:0000313" key="2">
    <source>
        <dbReference type="EMBL" id="MBJ3783626.1"/>
    </source>
</evidence>
<protein>
    <submittedName>
        <fullName evidence="2">DUF3883 domain-containing protein</fullName>
    </submittedName>
</protein>
<sequence>MVDYNRQREEWRGSELDAIVADYFTMLSDELVQRPYVKAHHRAVLMQQVGRSAASIEFKYRNISAVLQHLGFPWIWGYKPALNYQDALFDAIDRYLTGNRNILDQQPTASPTPILDPVSIFAPMPVMTIPGPRTVGLERLVRKFDPVERDFRNRQLGRAGEAFVVDLERRRLLAGDRGDLARKIRWVAEEDGDGAGFDILSFDPDGRERLIEVKTTNGAASTPFFVTRNEMEVSSERSEHWHLYRLHQFAQKPRIFTVRPPLESVLRLDTETWRATPHPSA</sequence>
<accession>A0A934IV31</accession>
<dbReference type="Proteomes" id="UP000602124">
    <property type="component" value="Unassembled WGS sequence"/>
</dbReference>
<keyword evidence="3" id="KW-1185">Reference proteome</keyword>
<dbReference type="RefSeq" id="WP_198874855.1">
    <property type="nucleotide sequence ID" value="NZ_JAEKMH010000001.1"/>
</dbReference>
<comment type="caution">
    <text evidence="2">The sequence shown here is derived from an EMBL/GenBank/DDBJ whole genome shotgun (WGS) entry which is preliminary data.</text>
</comment>
<dbReference type="EMBL" id="JAEKMH010000001">
    <property type="protein sequence ID" value="MBJ3783626.1"/>
    <property type="molecule type" value="Genomic_DNA"/>
</dbReference>
<dbReference type="AlphaFoldDB" id="A0A934IV31"/>
<name>A0A934IV31_9HYPH</name>
<dbReference type="InterPro" id="IPR024975">
    <property type="entry name" value="NOV_C"/>
</dbReference>
<evidence type="ECO:0000313" key="3">
    <source>
        <dbReference type="Proteomes" id="UP000602124"/>
    </source>
</evidence>
<evidence type="ECO:0000259" key="1">
    <source>
        <dbReference type="Pfam" id="PF13020"/>
    </source>
</evidence>
<dbReference type="Pfam" id="PF13020">
    <property type="entry name" value="NOV_C"/>
    <property type="match status" value="1"/>
</dbReference>